<dbReference type="AlphaFoldDB" id="A0A0E9Q0F1"/>
<protein>
    <submittedName>
        <fullName evidence="1">Uncharacterized protein</fullName>
    </submittedName>
</protein>
<organism evidence="1">
    <name type="scientific">Anguilla anguilla</name>
    <name type="common">European freshwater eel</name>
    <name type="synonym">Muraena anguilla</name>
    <dbReference type="NCBI Taxonomy" id="7936"/>
    <lineage>
        <taxon>Eukaryota</taxon>
        <taxon>Metazoa</taxon>
        <taxon>Chordata</taxon>
        <taxon>Craniata</taxon>
        <taxon>Vertebrata</taxon>
        <taxon>Euteleostomi</taxon>
        <taxon>Actinopterygii</taxon>
        <taxon>Neopterygii</taxon>
        <taxon>Teleostei</taxon>
        <taxon>Anguilliformes</taxon>
        <taxon>Anguillidae</taxon>
        <taxon>Anguilla</taxon>
    </lineage>
</organism>
<sequence length="85" mass="9196">MPVRVCSVPPVASKSSNNLGVHKHERPFLPSTSNRCPVPMLGCAANVSEDYTVHSCFDQGSVMIFSPGHTLETVTSFCGVKVRMM</sequence>
<name>A0A0E9Q0F1_ANGAN</name>
<reference evidence="1" key="1">
    <citation type="submission" date="2014-11" db="EMBL/GenBank/DDBJ databases">
        <authorList>
            <person name="Amaro Gonzalez C."/>
        </authorList>
    </citation>
    <scope>NUCLEOTIDE SEQUENCE</scope>
</reference>
<accession>A0A0E9Q0F1</accession>
<dbReference type="EMBL" id="GBXM01098580">
    <property type="protein sequence ID" value="JAH09997.1"/>
    <property type="molecule type" value="Transcribed_RNA"/>
</dbReference>
<evidence type="ECO:0000313" key="1">
    <source>
        <dbReference type="EMBL" id="JAH09997.1"/>
    </source>
</evidence>
<proteinExistence type="predicted"/>
<reference evidence="1" key="2">
    <citation type="journal article" date="2015" name="Fish Shellfish Immunol.">
        <title>Early steps in the European eel (Anguilla anguilla)-Vibrio vulnificus interaction in the gills: Role of the RtxA13 toxin.</title>
        <authorList>
            <person name="Callol A."/>
            <person name="Pajuelo D."/>
            <person name="Ebbesson L."/>
            <person name="Teles M."/>
            <person name="MacKenzie S."/>
            <person name="Amaro C."/>
        </authorList>
    </citation>
    <scope>NUCLEOTIDE SEQUENCE</scope>
</reference>